<evidence type="ECO:0000256" key="1">
    <source>
        <dbReference type="SAM" id="MobiDB-lite"/>
    </source>
</evidence>
<evidence type="ECO:0000313" key="3">
    <source>
        <dbReference type="Proteomes" id="UP001187343"/>
    </source>
</evidence>
<evidence type="ECO:0000313" key="2">
    <source>
        <dbReference type="EMBL" id="KAK2891000.1"/>
    </source>
</evidence>
<comment type="caution">
    <text evidence="2">The sequence shown here is derived from an EMBL/GenBank/DDBJ whole genome shotgun (WGS) entry which is preliminary data.</text>
</comment>
<sequence>MACQAGPEGNQGRIREQGEQQHQYPDGGARSTRQSSVRSTFATRGSSAGLDQSKPKMNVPTASSRERKRAHKQRAPVEKSSPYPLKSIRSVLRSNPQAKGFSELKFPASLHDTTTSTATIPLRQSDMRCQGSCVLPAGPVHIRGDKTKRDSRMLCGPF</sequence>
<feature type="compositionally biased region" description="Polar residues" evidence="1">
    <location>
        <begin position="31"/>
        <end position="50"/>
    </location>
</feature>
<feature type="region of interest" description="Disordered" evidence="1">
    <location>
        <begin position="1"/>
        <end position="87"/>
    </location>
</feature>
<organism evidence="2 3">
    <name type="scientific">Cirrhinus molitorella</name>
    <name type="common">mud carp</name>
    <dbReference type="NCBI Taxonomy" id="172907"/>
    <lineage>
        <taxon>Eukaryota</taxon>
        <taxon>Metazoa</taxon>
        <taxon>Chordata</taxon>
        <taxon>Craniata</taxon>
        <taxon>Vertebrata</taxon>
        <taxon>Euteleostomi</taxon>
        <taxon>Actinopterygii</taxon>
        <taxon>Neopterygii</taxon>
        <taxon>Teleostei</taxon>
        <taxon>Ostariophysi</taxon>
        <taxon>Cypriniformes</taxon>
        <taxon>Cyprinidae</taxon>
        <taxon>Labeoninae</taxon>
        <taxon>Labeonini</taxon>
        <taxon>Cirrhinus</taxon>
    </lineage>
</organism>
<gene>
    <name evidence="2" type="ORF">Q8A67_013643</name>
</gene>
<dbReference type="AlphaFoldDB" id="A0AA88PIP4"/>
<protein>
    <submittedName>
        <fullName evidence="2">Uncharacterized protein</fullName>
    </submittedName>
</protein>
<keyword evidence="3" id="KW-1185">Reference proteome</keyword>
<dbReference type="EMBL" id="JAUYZG010000013">
    <property type="protein sequence ID" value="KAK2891000.1"/>
    <property type="molecule type" value="Genomic_DNA"/>
</dbReference>
<proteinExistence type="predicted"/>
<accession>A0AA88PIP4</accession>
<name>A0AA88PIP4_9TELE</name>
<dbReference type="Proteomes" id="UP001187343">
    <property type="component" value="Unassembled WGS sequence"/>
</dbReference>
<reference evidence="2" key="1">
    <citation type="submission" date="2023-08" db="EMBL/GenBank/DDBJ databases">
        <title>Chromosome-level Genome Assembly of mud carp (Cirrhinus molitorella).</title>
        <authorList>
            <person name="Liu H."/>
        </authorList>
    </citation>
    <scope>NUCLEOTIDE SEQUENCE</scope>
    <source>
        <strain evidence="2">Prfri</strain>
        <tissue evidence="2">Muscle</tissue>
    </source>
</reference>